<dbReference type="GO" id="GO:0051287">
    <property type="term" value="F:NAD binding"/>
    <property type="evidence" value="ECO:0007669"/>
    <property type="project" value="InterPro"/>
</dbReference>
<dbReference type="AlphaFoldDB" id="A0A9X1NQE8"/>
<evidence type="ECO:0000313" key="4">
    <source>
        <dbReference type="EMBL" id="MCD7107824.1"/>
    </source>
</evidence>
<organism evidence="4 5">
    <name type="scientific">Rhizobium quercicola</name>
    <dbReference type="NCBI Taxonomy" id="2901226"/>
    <lineage>
        <taxon>Bacteria</taxon>
        <taxon>Pseudomonadati</taxon>
        <taxon>Pseudomonadota</taxon>
        <taxon>Alphaproteobacteria</taxon>
        <taxon>Hyphomicrobiales</taxon>
        <taxon>Rhizobiaceae</taxon>
        <taxon>Rhizobium/Agrobacterium group</taxon>
        <taxon>Rhizobium</taxon>
    </lineage>
</organism>
<dbReference type="PANTHER" id="PTHR43333:SF1">
    <property type="entry name" value="D-ISOMER SPECIFIC 2-HYDROXYACID DEHYDROGENASE NAD-BINDING DOMAIN-CONTAINING PROTEIN"/>
    <property type="match status" value="1"/>
</dbReference>
<dbReference type="GO" id="GO:0016491">
    <property type="term" value="F:oxidoreductase activity"/>
    <property type="evidence" value="ECO:0007669"/>
    <property type="project" value="UniProtKB-KW"/>
</dbReference>
<dbReference type="SUPFAM" id="SSF52283">
    <property type="entry name" value="Formate/glycerate dehydrogenase catalytic domain-like"/>
    <property type="match status" value="1"/>
</dbReference>
<keyword evidence="1" id="KW-0560">Oxidoreductase</keyword>
<keyword evidence="5" id="KW-1185">Reference proteome</keyword>
<evidence type="ECO:0000256" key="1">
    <source>
        <dbReference type="ARBA" id="ARBA00023002"/>
    </source>
</evidence>
<dbReference type="PANTHER" id="PTHR43333">
    <property type="entry name" value="2-HACID_DH_C DOMAIN-CONTAINING PROTEIN"/>
    <property type="match status" value="1"/>
</dbReference>
<evidence type="ECO:0000259" key="3">
    <source>
        <dbReference type="Pfam" id="PF02826"/>
    </source>
</evidence>
<proteinExistence type="predicted"/>
<dbReference type="EMBL" id="JAJOZR010000001">
    <property type="protein sequence ID" value="MCD7107824.1"/>
    <property type="molecule type" value="Genomic_DNA"/>
</dbReference>
<dbReference type="SUPFAM" id="SSF51735">
    <property type="entry name" value="NAD(P)-binding Rossmann-fold domains"/>
    <property type="match status" value="1"/>
</dbReference>
<accession>A0A9X1NQE8</accession>
<dbReference type="Gene3D" id="3.40.50.720">
    <property type="entry name" value="NAD(P)-binding Rossmann-like Domain"/>
    <property type="match status" value="2"/>
</dbReference>
<evidence type="ECO:0000313" key="5">
    <source>
        <dbReference type="Proteomes" id="UP001139089"/>
    </source>
</evidence>
<dbReference type="CDD" id="cd12164">
    <property type="entry name" value="GDH_like_2"/>
    <property type="match status" value="1"/>
</dbReference>
<dbReference type="InterPro" id="IPR036291">
    <property type="entry name" value="NAD(P)-bd_dom_sf"/>
</dbReference>
<sequence>MPKPIPVVLKSIPAHAAVWHEVFLREAPDMVLRDWDAETGFSGITYFAGWMPPADLAVRMPDLALVFSVGAGIDHLPLADIPAHVAIVRMIAPDVTRSMTEYVLFGVLALHRDIVPYVLETREGVWNPRPIRPARSRTIGIMGLGVLGRAAAKALVALGFRVRGWSQSAKDMPGVETFAGRATLDTFLAETDILVCLLPLTGETRHILDDRLFRTLPRGAAVLNVGRGGHLVEPDLLRALDDGHISAAILDVLSEEPPPADCPLLGHPRVLITPHSASASQPEEAARQMITIVRQHGSGAPIDHLVDRGKGF</sequence>
<comment type="caution">
    <text evidence="4">The sequence shown here is derived from an EMBL/GenBank/DDBJ whole genome shotgun (WGS) entry which is preliminary data.</text>
</comment>
<evidence type="ECO:0000256" key="2">
    <source>
        <dbReference type="ARBA" id="ARBA00023027"/>
    </source>
</evidence>
<protein>
    <submittedName>
        <fullName evidence="4">Glyoxylate/hydroxypyruvate reductase A</fullName>
    </submittedName>
</protein>
<dbReference type="InterPro" id="IPR006140">
    <property type="entry name" value="D-isomer_DH_NAD-bd"/>
</dbReference>
<keyword evidence="2" id="KW-0520">NAD</keyword>
<feature type="domain" description="D-isomer specific 2-hydroxyacid dehydrogenase NAD-binding" evidence="3">
    <location>
        <begin position="107"/>
        <end position="277"/>
    </location>
</feature>
<dbReference type="RefSeq" id="WP_231811544.1">
    <property type="nucleotide sequence ID" value="NZ_JAJOZR010000001.1"/>
</dbReference>
<dbReference type="Proteomes" id="UP001139089">
    <property type="component" value="Unassembled WGS sequence"/>
</dbReference>
<name>A0A9X1NQE8_9HYPH</name>
<reference evidence="4" key="1">
    <citation type="submission" date="2021-12" db="EMBL/GenBank/DDBJ databases">
        <authorList>
            <person name="Li Y."/>
        </authorList>
    </citation>
    <scope>NUCLEOTIDE SEQUENCE</scope>
    <source>
        <strain evidence="4">DKSPLA3</strain>
    </source>
</reference>
<gene>
    <name evidence="4" type="ORF">LRX75_02100</name>
</gene>
<dbReference type="Pfam" id="PF02826">
    <property type="entry name" value="2-Hacid_dh_C"/>
    <property type="match status" value="1"/>
</dbReference>